<comment type="subcellular location">
    <subcellularLocation>
        <location evidence="1">Cell membrane</location>
        <topology evidence="1">Multi-pass membrane protein</topology>
    </subcellularLocation>
</comment>
<dbReference type="Pfam" id="PF13231">
    <property type="entry name" value="PMT_2"/>
    <property type="match status" value="1"/>
</dbReference>
<feature type="transmembrane region" description="Helical" evidence="8">
    <location>
        <begin position="144"/>
        <end position="162"/>
    </location>
</feature>
<protein>
    <submittedName>
        <fullName evidence="10">Glycosyl transferase</fullName>
    </submittedName>
</protein>
<dbReference type="Proteomes" id="UP000244496">
    <property type="component" value="Chromosome"/>
</dbReference>
<keyword evidence="7 8" id="KW-0472">Membrane</keyword>
<keyword evidence="6 8" id="KW-1133">Transmembrane helix</keyword>
<feature type="transmembrane region" description="Helical" evidence="8">
    <location>
        <begin position="12"/>
        <end position="32"/>
    </location>
</feature>
<gene>
    <name evidence="10" type="ORF">HYN69_09160</name>
</gene>
<evidence type="ECO:0000313" key="10">
    <source>
        <dbReference type="EMBL" id="AWB48656.1"/>
    </source>
</evidence>
<dbReference type="EMBL" id="CP028918">
    <property type="protein sequence ID" value="AWB48656.1"/>
    <property type="molecule type" value="Genomic_DNA"/>
</dbReference>
<keyword evidence="2" id="KW-1003">Cell membrane</keyword>
<dbReference type="PANTHER" id="PTHR33908">
    <property type="entry name" value="MANNOSYLTRANSFERASE YKCB-RELATED"/>
    <property type="match status" value="1"/>
</dbReference>
<feature type="transmembrane region" description="Helical" evidence="8">
    <location>
        <begin position="381"/>
        <end position="402"/>
    </location>
</feature>
<proteinExistence type="predicted"/>
<name>A0A2S0ULI0_9RHOB</name>
<feature type="transmembrane region" description="Helical" evidence="8">
    <location>
        <begin position="409"/>
        <end position="427"/>
    </location>
</feature>
<accession>A0A2S0ULI0</accession>
<evidence type="ECO:0000256" key="1">
    <source>
        <dbReference type="ARBA" id="ARBA00004651"/>
    </source>
</evidence>
<feature type="transmembrane region" description="Helical" evidence="8">
    <location>
        <begin position="169"/>
        <end position="188"/>
    </location>
</feature>
<evidence type="ECO:0000256" key="4">
    <source>
        <dbReference type="ARBA" id="ARBA00022679"/>
    </source>
</evidence>
<evidence type="ECO:0000256" key="8">
    <source>
        <dbReference type="SAM" id="Phobius"/>
    </source>
</evidence>
<dbReference type="RefSeq" id="WP_108435475.1">
    <property type="nucleotide sequence ID" value="NZ_CP028918.1"/>
</dbReference>
<feature type="transmembrane region" description="Helical" evidence="8">
    <location>
        <begin position="274"/>
        <end position="297"/>
    </location>
</feature>
<dbReference type="InterPro" id="IPR050297">
    <property type="entry name" value="LipidA_mod_glycosyltrf_83"/>
</dbReference>
<feature type="transmembrane region" description="Helical" evidence="8">
    <location>
        <begin position="222"/>
        <end position="241"/>
    </location>
</feature>
<keyword evidence="4 10" id="KW-0808">Transferase</keyword>
<feature type="domain" description="Glycosyltransferase RgtA/B/C/D-like" evidence="9">
    <location>
        <begin position="67"/>
        <end position="236"/>
    </location>
</feature>
<keyword evidence="5 8" id="KW-0812">Transmembrane</keyword>
<dbReference type="GO" id="GO:0009103">
    <property type="term" value="P:lipopolysaccharide biosynthetic process"/>
    <property type="evidence" value="ECO:0007669"/>
    <property type="project" value="TreeGrafter"/>
</dbReference>
<dbReference type="GO" id="GO:0016763">
    <property type="term" value="F:pentosyltransferase activity"/>
    <property type="evidence" value="ECO:0007669"/>
    <property type="project" value="TreeGrafter"/>
</dbReference>
<keyword evidence="11" id="KW-1185">Reference proteome</keyword>
<evidence type="ECO:0000256" key="6">
    <source>
        <dbReference type="ARBA" id="ARBA00022989"/>
    </source>
</evidence>
<feature type="transmembrane region" description="Helical" evidence="8">
    <location>
        <begin position="304"/>
        <end position="322"/>
    </location>
</feature>
<dbReference type="PANTHER" id="PTHR33908:SF3">
    <property type="entry name" value="UNDECAPRENYL PHOSPHATE-ALPHA-4-AMINO-4-DEOXY-L-ARABINOSE ARABINOSYL TRANSFERASE"/>
    <property type="match status" value="1"/>
</dbReference>
<evidence type="ECO:0000256" key="2">
    <source>
        <dbReference type="ARBA" id="ARBA00022475"/>
    </source>
</evidence>
<feature type="transmembrane region" description="Helical" evidence="8">
    <location>
        <begin position="194"/>
        <end position="210"/>
    </location>
</feature>
<dbReference type="AlphaFoldDB" id="A0A2S0ULI0"/>
<evidence type="ECO:0000256" key="7">
    <source>
        <dbReference type="ARBA" id="ARBA00023136"/>
    </source>
</evidence>
<dbReference type="OrthoDB" id="9810951at2"/>
<reference evidence="10 11" key="1">
    <citation type="submission" date="2018-04" db="EMBL/GenBank/DDBJ databases">
        <title>Genome sequencing of Gemmobacter.</title>
        <authorList>
            <person name="Yi H."/>
            <person name="Baek M.-G."/>
        </authorList>
    </citation>
    <scope>NUCLEOTIDE SEQUENCE [LARGE SCALE GENOMIC DNA]</scope>
    <source>
        <strain evidence="10 11">HYN0069</strain>
    </source>
</reference>
<sequence length="529" mass="56347">MERIDRLMMQGAGLWLALFLTLILALPGFFSLPPVDRDEVLFAQSSAQMLGSGDLVDIRFADQSRYKKPVGIYWLQTLSAAVTGQPQAIQSYRLVSLLGGLIAVGFTYGIARRILTPAGATLAAVMLGSCFILGAEMRLAKTDAFLLGSITAAGFVLARLWLPAGKGQSVALPAPWAALFWVALSFQILVKGPIGPLVTLPLLAGLCWLRRDLAILRALRPIWGLALTAALVLPWLVAITLRSDGAFWTASVGQDMLAKVGGAKESHGAPPGSYLIGLWLTFWPAALLLGPAIPAIWRNRRAPVVAFAALWILPFWLVFEATPTKLVHYTMPTYPMLALLAAWSFTTYGAGNRWLARALAVVPFLLLAALIYGAAEVGGTLAWTYWTGTLALLAATAFLLVAQTKSRTGAATLGLFACGVALSFAFYPTLARMPVLWPAPAIAALERAGCRLVVAGYTEPSLVFLTQNRAIRSDGAGAAAEWAKPGCITAVIDQREKAAFGQAGSPSQTITAIALGNGRKLALSVFTRD</sequence>
<evidence type="ECO:0000256" key="3">
    <source>
        <dbReference type="ARBA" id="ARBA00022676"/>
    </source>
</evidence>
<dbReference type="KEGG" id="geh:HYN69_09160"/>
<feature type="transmembrane region" description="Helical" evidence="8">
    <location>
        <begin position="118"/>
        <end position="138"/>
    </location>
</feature>
<feature type="transmembrane region" description="Helical" evidence="8">
    <location>
        <begin position="92"/>
        <end position="111"/>
    </location>
</feature>
<feature type="transmembrane region" description="Helical" evidence="8">
    <location>
        <begin position="358"/>
        <end position="375"/>
    </location>
</feature>
<dbReference type="InterPro" id="IPR038731">
    <property type="entry name" value="RgtA/B/C-like"/>
</dbReference>
<organism evidence="10 11">
    <name type="scientific">Paragemmobacter aquarius</name>
    <dbReference type="NCBI Taxonomy" id="2169400"/>
    <lineage>
        <taxon>Bacteria</taxon>
        <taxon>Pseudomonadati</taxon>
        <taxon>Pseudomonadota</taxon>
        <taxon>Alphaproteobacteria</taxon>
        <taxon>Rhodobacterales</taxon>
        <taxon>Paracoccaceae</taxon>
        <taxon>Paragemmobacter</taxon>
    </lineage>
</organism>
<evidence type="ECO:0000313" key="11">
    <source>
        <dbReference type="Proteomes" id="UP000244496"/>
    </source>
</evidence>
<dbReference type="GO" id="GO:0005886">
    <property type="term" value="C:plasma membrane"/>
    <property type="evidence" value="ECO:0007669"/>
    <property type="project" value="UniProtKB-SubCell"/>
</dbReference>
<keyword evidence="3" id="KW-0328">Glycosyltransferase</keyword>
<feature type="transmembrane region" description="Helical" evidence="8">
    <location>
        <begin position="334"/>
        <end position="351"/>
    </location>
</feature>
<evidence type="ECO:0000256" key="5">
    <source>
        <dbReference type="ARBA" id="ARBA00022692"/>
    </source>
</evidence>
<dbReference type="GO" id="GO:0010041">
    <property type="term" value="P:response to iron(III) ion"/>
    <property type="evidence" value="ECO:0007669"/>
    <property type="project" value="TreeGrafter"/>
</dbReference>
<evidence type="ECO:0000259" key="9">
    <source>
        <dbReference type="Pfam" id="PF13231"/>
    </source>
</evidence>